<feature type="compositionally biased region" description="Gly residues" evidence="1">
    <location>
        <begin position="124"/>
        <end position="137"/>
    </location>
</feature>
<organism evidence="2 3">
    <name type="scientific">Mycolicibacterium poriferae</name>
    <dbReference type="NCBI Taxonomy" id="39694"/>
    <lineage>
        <taxon>Bacteria</taxon>
        <taxon>Bacillati</taxon>
        <taxon>Actinomycetota</taxon>
        <taxon>Actinomycetes</taxon>
        <taxon>Mycobacteriales</taxon>
        <taxon>Mycobacteriaceae</taxon>
        <taxon>Mycolicibacterium</taxon>
    </lineage>
</organism>
<evidence type="ECO:0000313" key="3">
    <source>
        <dbReference type="Proteomes" id="UP000466785"/>
    </source>
</evidence>
<dbReference type="KEGG" id="mpof:MPOR_06480"/>
<protein>
    <recommendedName>
        <fullName evidence="4">ESX-1 secretion-associated protein EspJ</fullName>
    </recommendedName>
</protein>
<gene>
    <name evidence="2" type="ORF">MPOR_06480</name>
</gene>
<feature type="region of interest" description="Disordered" evidence="1">
    <location>
        <begin position="105"/>
        <end position="143"/>
    </location>
</feature>
<evidence type="ECO:0008006" key="4">
    <source>
        <dbReference type="Google" id="ProtNLM"/>
    </source>
</evidence>
<keyword evidence="3" id="KW-1185">Reference proteome</keyword>
<accession>A0A6N4V212</accession>
<reference evidence="2 3" key="1">
    <citation type="journal article" date="2019" name="Emerg. Microbes Infect.">
        <title>Comprehensive subspecies identification of 175 nontuberculous mycobacteria species based on 7547 genomic profiles.</title>
        <authorList>
            <person name="Matsumoto Y."/>
            <person name="Kinjo T."/>
            <person name="Motooka D."/>
            <person name="Nabeya D."/>
            <person name="Jung N."/>
            <person name="Uechi K."/>
            <person name="Horii T."/>
            <person name="Iida T."/>
            <person name="Fujita J."/>
            <person name="Nakamura S."/>
        </authorList>
    </citation>
    <scope>NUCLEOTIDE SEQUENCE [LARGE SCALE GENOMIC DNA]</scope>
    <source>
        <strain evidence="2 3">JCM 12603</strain>
    </source>
</reference>
<evidence type="ECO:0000256" key="1">
    <source>
        <dbReference type="SAM" id="MobiDB-lite"/>
    </source>
</evidence>
<sequence length="259" mass="25679">MGNPPPLSVDPEQLAAAGNELKYSAGQLPDPPGPFGVVGSDPLTQAIDLQIPAIEDPIATQLPAVKAQATKTAQNVISAAEAYLTTDQQLGGQISQEMQNLPAAEGLSGGAGSAGGAAASAAGGTAGAAGSAAGGSGPMSQMMGMPMQMASQMSQMPTQAMGAVTSAPQGVMQGAQQVGQQVQQMVGQFGEAGSSNVGSGPHAEPAAQEGAAAGDTRAERAPEVKDVPEAKDKVEGEDAAREESGGRHRRAEDDPGIDL</sequence>
<feature type="compositionally biased region" description="Low complexity" evidence="1">
    <location>
        <begin position="200"/>
        <end position="214"/>
    </location>
</feature>
<proteinExistence type="predicted"/>
<name>A0A6N4V212_9MYCO</name>
<feature type="compositionally biased region" description="Basic and acidic residues" evidence="1">
    <location>
        <begin position="216"/>
        <end position="253"/>
    </location>
</feature>
<feature type="region of interest" description="Disordered" evidence="1">
    <location>
        <begin position="190"/>
        <end position="259"/>
    </location>
</feature>
<dbReference type="RefSeq" id="WP_163672517.1">
    <property type="nucleotide sequence ID" value="NZ_AP022570.1"/>
</dbReference>
<evidence type="ECO:0000313" key="2">
    <source>
        <dbReference type="EMBL" id="BBX49622.1"/>
    </source>
</evidence>
<dbReference type="AlphaFoldDB" id="A0A6N4V212"/>
<dbReference type="Proteomes" id="UP000466785">
    <property type="component" value="Chromosome"/>
</dbReference>
<dbReference type="EMBL" id="AP022570">
    <property type="protein sequence ID" value="BBX49622.1"/>
    <property type="molecule type" value="Genomic_DNA"/>
</dbReference>